<reference evidence="1 2" key="1">
    <citation type="journal article" date="2020" name="Microb. Genom.">
        <title>Genetic diversity of clinical and environmental Mucorales isolates obtained from an investigation of mucormycosis cases among solid organ transplant recipients.</title>
        <authorList>
            <person name="Nguyen M.H."/>
            <person name="Kaul D."/>
            <person name="Muto C."/>
            <person name="Cheng S.J."/>
            <person name="Richter R.A."/>
            <person name="Bruno V.M."/>
            <person name="Liu G."/>
            <person name="Beyhan S."/>
            <person name="Sundermann A.J."/>
            <person name="Mounaud S."/>
            <person name="Pasculle A.W."/>
            <person name="Nierman W.C."/>
            <person name="Driscoll E."/>
            <person name="Cumbie R."/>
            <person name="Clancy C.J."/>
            <person name="Dupont C.L."/>
        </authorList>
    </citation>
    <scope>NUCLEOTIDE SEQUENCE [LARGE SCALE GENOMIC DNA]</scope>
    <source>
        <strain evidence="1 2">GL24</strain>
    </source>
</reference>
<keyword evidence="2" id="KW-1185">Reference proteome</keyword>
<sequence length="92" mass="9623">MIEKPVAVRYGGMLPSTSTWLAGRPVSSCASRRAAATGVESLVSMRPPGKLSWPAWSCRCAARWVSMMCTPLSRVTSGINTAAGTGVPSRPG</sequence>
<gene>
    <name evidence="1" type="ORF">G6F50_017716</name>
</gene>
<protein>
    <submittedName>
        <fullName evidence="1">Uncharacterized protein</fullName>
    </submittedName>
</protein>
<dbReference type="EMBL" id="JAANIU010013856">
    <property type="protein sequence ID" value="KAG1529852.1"/>
    <property type="molecule type" value="Genomic_DNA"/>
</dbReference>
<evidence type="ECO:0000313" key="1">
    <source>
        <dbReference type="EMBL" id="KAG1529852.1"/>
    </source>
</evidence>
<proteinExistence type="predicted"/>
<name>A0A9P6XPU7_9FUNG</name>
<organism evidence="1 2">
    <name type="scientific">Rhizopus delemar</name>
    <dbReference type="NCBI Taxonomy" id="936053"/>
    <lineage>
        <taxon>Eukaryota</taxon>
        <taxon>Fungi</taxon>
        <taxon>Fungi incertae sedis</taxon>
        <taxon>Mucoromycota</taxon>
        <taxon>Mucoromycotina</taxon>
        <taxon>Mucoromycetes</taxon>
        <taxon>Mucorales</taxon>
        <taxon>Mucorineae</taxon>
        <taxon>Rhizopodaceae</taxon>
        <taxon>Rhizopus</taxon>
    </lineage>
</organism>
<evidence type="ECO:0000313" key="2">
    <source>
        <dbReference type="Proteomes" id="UP000740926"/>
    </source>
</evidence>
<accession>A0A9P6XPU7</accession>
<dbReference type="AlphaFoldDB" id="A0A9P6XPU7"/>
<dbReference type="Proteomes" id="UP000740926">
    <property type="component" value="Unassembled WGS sequence"/>
</dbReference>
<comment type="caution">
    <text evidence="1">The sequence shown here is derived from an EMBL/GenBank/DDBJ whole genome shotgun (WGS) entry which is preliminary data.</text>
</comment>